<dbReference type="OrthoDB" id="2965451at2759"/>
<name>A0A8H5F3X2_9AGAR</name>
<evidence type="ECO:0000313" key="3">
    <source>
        <dbReference type="Proteomes" id="UP000567179"/>
    </source>
</evidence>
<feature type="compositionally biased region" description="Polar residues" evidence="1">
    <location>
        <begin position="1"/>
        <end position="11"/>
    </location>
</feature>
<dbReference type="AlphaFoldDB" id="A0A8H5F3X2"/>
<evidence type="ECO:0000256" key="1">
    <source>
        <dbReference type="SAM" id="MobiDB-lite"/>
    </source>
</evidence>
<evidence type="ECO:0008006" key="4">
    <source>
        <dbReference type="Google" id="ProtNLM"/>
    </source>
</evidence>
<reference evidence="2 3" key="1">
    <citation type="journal article" date="2020" name="ISME J.">
        <title>Uncovering the hidden diversity of litter-decomposition mechanisms in mushroom-forming fungi.</title>
        <authorList>
            <person name="Floudas D."/>
            <person name="Bentzer J."/>
            <person name="Ahren D."/>
            <person name="Johansson T."/>
            <person name="Persson P."/>
            <person name="Tunlid A."/>
        </authorList>
    </citation>
    <scope>NUCLEOTIDE SEQUENCE [LARGE SCALE GENOMIC DNA]</scope>
    <source>
        <strain evidence="2 3">CBS 101986</strain>
    </source>
</reference>
<dbReference type="InterPro" id="IPR023213">
    <property type="entry name" value="CAT-like_dom_sf"/>
</dbReference>
<accession>A0A8H5F3X2</accession>
<dbReference type="EMBL" id="JAACJJ010000028">
    <property type="protein sequence ID" value="KAF5322736.1"/>
    <property type="molecule type" value="Genomic_DNA"/>
</dbReference>
<dbReference type="Proteomes" id="UP000567179">
    <property type="component" value="Unassembled WGS sequence"/>
</dbReference>
<feature type="region of interest" description="Disordered" evidence="1">
    <location>
        <begin position="450"/>
        <end position="470"/>
    </location>
</feature>
<sequence>MQQSHSESTSDFLPGRIAPTTSGTTNTLPTYTRPLSDNEQSYFLQSRATGANDMILEIGFKAPAVLVTLSRMALAWAILRVQHPMLASRIEMKPRDYHSCRWIYTPPSSPGAALLEAEPCIQFKWRTEDDIIGSGSDGDRRLSADMQACAVLLAHAGDIQPIREYRLIINYAHCHIDGIAAHMVTNAFFCLMGGSSVVGQPPRSDRELEVLLETEWAKRWSPEVVGTVGIRENSVIPVPAEVRLPQLSGKWQIAAAKVENSAAQKRIIGGHAFPRKSAPAAKGVSRMMLYSAEDTKTILGNCRANRVTFSNTVFALCNIAWIRIMRHRPEYNPKLPIMMYSAVNLRHLFSSMEDMWQPSALHPPFAQLESFVFLAVSYFNAVLPGFLPPPERMSEAAVMWHRARSAREQLLRYSGTPMFVPRVHSITMERGERARRFAKEDDEVLLGAQHEKPSSVPAVQATPQRPSPAPSTVSALISTVTLPPAPSVALIGLSQTGNLDQFYDARMYPSFDISYLHCHTRKNKGGMLLFAHTFRGRLALQFSWDEAGFAPGVVEAFWDTLNGCLREFMLETPGNRAGAVKVKL</sequence>
<dbReference type="Gene3D" id="3.30.559.10">
    <property type="entry name" value="Chloramphenicol acetyltransferase-like domain"/>
    <property type="match status" value="1"/>
</dbReference>
<organism evidence="2 3">
    <name type="scientific">Psilocybe cf. subviscida</name>
    <dbReference type="NCBI Taxonomy" id="2480587"/>
    <lineage>
        <taxon>Eukaryota</taxon>
        <taxon>Fungi</taxon>
        <taxon>Dikarya</taxon>
        <taxon>Basidiomycota</taxon>
        <taxon>Agaricomycotina</taxon>
        <taxon>Agaricomycetes</taxon>
        <taxon>Agaricomycetidae</taxon>
        <taxon>Agaricales</taxon>
        <taxon>Agaricineae</taxon>
        <taxon>Strophariaceae</taxon>
        <taxon>Psilocybe</taxon>
    </lineage>
</organism>
<feature type="region of interest" description="Disordered" evidence="1">
    <location>
        <begin position="1"/>
        <end position="33"/>
    </location>
</feature>
<keyword evidence="3" id="KW-1185">Reference proteome</keyword>
<protein>
    <recommendedName>
        <fullName evidence="4">Condensation domain-containing protein</fullName>
    </recommendedName>
</protein>
<comment type="caution">
    <text evidence="2">The sequence shown here is derived from an EMBL/GenBank/DDBJ whole genome shotgun (WGS) entry which is preliminary data.</text>
</comment>
<proteinExistence type="predicted"/>
<gene>
    <name evidence="2" type="ORF">D9619_000333</name>
</gene>
<feature type="compositionally biased region" description="Low complexity" evidence="1">
    <location>
        <begin position="20"/>
        <end position="32"/>
    </location>
</feature>
<dbReference type="Gene3D" id="3.30.559.30">
    <property type="entry name" value="Nonribosomal peptide synthetase, condensation domain"/>
    <property type="match status" value="1"/>
</dbReference>
<evidence type="ECO:0000313" key="2">
    <source>
        <dbReference type="EMBL" id="KAF5322736.1"/>
    </source>
</evidence>